<feature type="transmembrane region" description="Helical" evidence="10">
    <location>
        <begin position="189"/>
        <end position="212"/>
    </location>
</feature>
<proteinExistence type="predicted"/>
<gene>
    <name evidence="11" type="ORF">ENO08_06030</name>
</gene>
<evidence type="ECO:0000256" key="4">
    <source>
        <dbReference type="ARBA" id="ARBA00022538"/>
    </source>
</evidence>
<evidence type="ECO:0000256" key="10">
    <source>
        <dbReference type="SAM" id="Phobius"/>
    </source>
</evidence>
<dbReference type="Pfam" id="PF02386">
    <property type="entry name" value="TrkH"/>
    <property type="match status" value="1"/>
</dbReference>
<reference evidence="11" key="1">
    <citation type="journal article" date="2020" name="mSystems">
        <title>Genome- and Community-Level Interaction Insights into Carbon Utilization and Element Cycling Functions of Hydrothermarchaeota in Hydrothermal Sediment.</title>
        <authorList>
            <person name="Zhou Z."/>
            <person name="Liu Y."/>
            <person name="Xu W."/>
            <person name="Pan J."/>
            <person name="Luo Z.H."/>
            <person name="Li M."/>
        </authorList>
    </citation>
    <scope>NUCLEOTIDE SEQUENCE [LARGE SCALE GENOMIC DNA]</scope>
    <source>
        <strain evidence="11">SpSt-1233</strain>
    </source>
</reference>
<evidence type="ECO:0000256" key="7">
    <source>
        <dbReference type="ARBA" id="ARBA00022989"/>
    </source>
</evidence>
<evidence type="ECO:0000256" key="8">
    <source>
        <dbReference type="ARBA" id="ARBA00023065"/>
    </source>
</evidence>
<accession>A0A7V2F3K5</accession>
<dbReference type="EMBL" id="DSEC01000425">
    <property type="protein sequence ID" value="HER44000.1"/>
    <property type="molecule type" value="Genomic_DNA"/>
</dbReference>
<feature type="transmembrane region" description="Helical" evidence="10">
    <location>
        <begin position="414"/>
        <end position="434"/>
    </location>
</feature>
<feature type="transmembrane region" description="Helical" evidence="10">
    <location>
        <begin position="125"/>
        <end position="148"/>
    </location>
</feature>
<name>A0A7V2F3K5_UNCEI</name>
<keyword evidence="3" id="KW-1003">Cell membrane</keyword>
<keyword evidence="5 10" id="KW-0812">Transmembrane</keyword>
<dbReference type="NCBIfam" id="TIGR00933">
    <property type="entry name" value="2a38"/>
    <property type="match status" value="1"/>
</dbReference>
<keyword evidence="6" id="KW-0630">Potassium</keyword>
<dbReference type="PANTHER" id="PTHR32024:SF1">
    <property type="entry name" value="KTR SYSTEM POTASSIUM UPTAKE PROTEIN B"/>
    <property type="match status" value="1"/>
</dbReference>
<dbReference type="GO" id="GO:0015379">
    <property type="term" value="F:potassium:chloride symporter activity"/>
    <property type="evidence" value="ECO:0007669"/>
    <property type="project" value="InterPro"/>
</dbReference>
<evidence type="ECO:0000256" key="1">
    <source>
        <dbReference type="ARBA" id="ARBA00004651"/>
    </source>
</evidence>
<organism evidence="11">
    <name type="scientific">Eiseniibacteriota bacterium</name>
    <dbReference type="NCBI Taxonomy" id="2212470"/>
    <lineage>
        <taxon>Bacteria</taxon>
        <taxon>Candidatus Eiseniibacteriota</taxon>
    </lineage>
</organism>
<keyword evidence="8" id="KW-0406">Ion transport</keyword>
<comment type="caution">
    <text evidence="11">The sequence shown here is derived from an EMBL/GenBank/DDBJ whole genome shotgun (WGS) entry which is preliminary data.</text>
</comment>
<keyword evidence="7 10" id="KW-1133">Transmembrane helix</keyword>
<feature type="transmembrane region" description="Helical" evidence="10">
    <location>
        <begin position="157"/>
        <end position="177"/>
    </location>
</feature>
<evidence type="ECO:0000256" key="6">
    <source>
        <dbReference type="ARBA" id="ARBA00022958"/>
    </source>
</evidence>
<dbReference type="GO" id="GO:0005886">
    <property type="term" value="C:plasma membrane"/>
    <property type="evidence" value="ECO:0007669"/>
    <property type="project" value="UniProtKB-SubCell"/>
</dbReference>
<feature type="transmembrane region" description="Helical" evidence="10">
    <location>
        <begin position="12"/>
        <end position="32"/>
    </location>
</feature>
<dbReference type="InterPro" id="IPR004772">
    <property type="entry name" value="TrkH"/>
</dbReference>
<dbReference type="Proteomes" id="UP000886069">
    <property type="component" value="Unassembled WGS sequence"/>
</dbReference>
<keyword evidence="2" id="KW-0813">Transport</keyword>
<keyword evidence="4" id="KW-0633">Potassium transport</keyword>
<protein>
    <submittedName>
        <fullName evidence="11">Potassium transporter</fullName>
    </submittedName>
</protein>
<keyword evidence="9 10" id="KW-0472">Membrane</keyword>
<evidence type="ECO:0000256" key="3">
    <source>
        <dbReference type="ARBA" id="ARBA00022475"/>
    </source>
</evidence>
<dbReference type="InterPro" id="IPR003445">
    <property type="entry name" value="Cat_transpt"/>
</dbReference>
<sequence length="453" mass="49389">MIRKTVQKMHPAWLVIMSYLAAACAGMVLLSLPAASTGEPLDMIDALFTSTSGICVTGLIVFDTGSQLTIFGKTVLLVLIQMGGLGVMTFSVFLFVFLGRGISLRGRWIITETFTPTPQRDIKSVIRAIFVFTFAAEAVGTVLLYLFWRRTMPSSSALFTGLFHSISAFCNAGFSLFGSSFMAYRGSALLNLTVMGLIVVGGIGFPVMYQLVDRVRRPEMYHRRPLSLHVRMVLWTTAILIVSGALMIFFLERGHALRTLPWHEKLFAALFQSITARTAGFNTLDIPHLGGATLFILIMLMFVGASPGSCGGGVKTTSLAVMWALLNNRIQGKTSVSIFHRTLPEETVSRALSIFILAVVTITTCLIILLVTQMGAAYPSKEFFLAYLFEAVSAFGTVGLSMGVTPTLSPAGKIVIIVLMLLGRVGLLTVAYVVTRRERTALFRYAEEKVMIG</sequence>
<feature type="transmembrane region" description="Helical" evidence="10">
    <location>
        <begin position="232"/>
        <end position="251"/>
    </location>
</feature>
<feature type="transmembrane region" description="Helical" evidence="10">
    <location>
        <begin position="383"/>
        <end position="402"/>
    </location>
</feature>
<evidence type="ECO:0000313" key="11">
    <source>
        <dbReference type="EMBL" id="HER44000.1"/>
    </source>
</evidence>
<evidence type="ECO:0000256" key="9">
    <source>
        <dbReference type="ARBA" id="ARBA00023136"/>
    </source>
</evidence>
<dbReference type="AlphaFoldDB" id="A0A7V2F3K5"/>
<dbReference type="PROSITE" id="PS51257">
    <property type="entry name" value="PROKAR_LIPOPROTEIN"/>
    <property type="match status" value="1"/>
</dbReference>
<comment type="subcellular location">
    <subcellularLocation>
        <location evidence="1">Cell membrane</location>
        <topology evidence="1">Multi-pass membrane protein</topology>
    </subcellularLocation>
</comment>
<feature type="transmembrane region" description="Helical" evidence="10">
    <location>
        <begin position="350"/>
        <end position="371"/>
    </location>
</feature>
<feature type="transmembrane region" description="Helical" evidence="10">
    <location>
        <begin position="74"/>
        <end position="98"/>
    </location>
</feature>
<evidence type="ECO:0000256" key="2">
    <source>
        <dbReference type="ARBA" id="ARBA00022448"/>
    </source>
</evidence>
<feature type="transmembrane region" description="Helical" evidence="10">
    <location>
        <begin position="286"/>
        <end position="305"/>
    </location>
</feature>
<dbReference type="PANTHER" id="PTHR32024">
    <property type="entry name" value="TRK SYSTEM POTASSIUM UPTAKE PROTEIN TRKG-RELATED"/>
    <property type="match status" value="1"/>
</dbReference>
<evidence type="ECO:0000256" key="5">
    <source>
        <dbReference type="ARBA" id="ARBA00022692"/>
    </source>
</evidence>